<dbReference type="KEGG" id="cmt:CCM_02042"/>
<dbReference type="VEuPathDB" id="FungiDB:CCM_02042"/>
<reference evidence="2 3" key="1">
    <citation type="journal article" date="2011" name="Genome Biol.">
        <title>Genome sequence of the insect pathogenic fungus Cordyceps militaris, a valued traditional Chinese medicine.</title>
        <authorList>
            <person name="Zheng P."/>
            <person name="Xia Y."/>
            <person name="Xiao G."/>
            <person name="Xiong C."/>
            <person name="Hu X."/>
            <person name="Zhang S."/>
            <person name="Zheng H."/>
            <person name="Huang Y."/>
            <person name="Zhou Y."/>
            <person name="Wang S."/>
            <person name="Zhao G.P."/>
            <person name="Liu X."/>
            <person name="St Leger R.J."/>
            <person name="Wang C."/>
        </authorList>
    </citation>
    <scope>NUCLEOTIDE SEQUENCE [LARGE SCALE GENOMIC DNA]</scope>
    <source>
        <strain evidence="2 3">CM01</strain>
    </source>
</reference>
<dbReference type="Proteomes" id="UP000001610">
    <property type="component" value="Unassembled WGS sequence"/>
</dbReference>
<accession>G3JCA8</accession>
<evidence type="ECO:0000313" key="3">
    <source>
        <dbReference type="Proteomes" id="UP000001610"/>
    </source>
</evidence>
<organism evidence="2 3">
    <name type="scientific">Cordyceps militaris (strain CM01)</name>
    <name type="common">Caterpillar fungus</name>
    <dbReference type="NCBI Taxonomy" id="983644"/>
    <lineage>
        <taxon>Eukaryota</taxon>
        <taxon>Fungi</taxon>
        <taxon>Dikarya</taxon>
        <taxon>Ascomycota</taxon>
        <taxon>Pezizomycotina</taxon>
        <taxon>Sordariomycetes</taxon>
        <taxon>Hypocreomycetidae</taxon>
        <taxon>Hypocreales</taxon>
        <taxon>Cordycipitaceae</taxon>
        <taxon>Cordyceps</taxon>
    </lineage>
</organism>
<gene>
    <name evidence="2" type="ORF">CCM_02042</name>
</gene>
<evidence type="ECO:0000256" key="1">
    <source>
        <dbReference type="SAM" id="MobiDB-lite"/>
    </source>
</evidence>
<protein>
    <submittedName>
        <fullName evidence="2">Uncharacterized protein</fullName>
    </submittedName>
</protein>
<dbReference type="GeneID" id="18164071"/>
<feature type="region of interest" description="Disordered" evidence="1">
    <location>
        <begin position="1"/>
        <end position="23"/>
    </location>
</feature>
<sequence>MTITDDSRCARTTSAGGVDREEAWRWQTRVPTASRIGAAHQGQTFGVLVPHPTLKGRNRKNAQATFLRQAPAARHDYSGRDGGG</sequence>
<name>G3JCA8_CORMM</name>
<dbReference type="EMBL" id="JH126400">
    <property type="protein sequence ID" value="EGX93773.1"/>
    <property type="molecule type" value="Genomic_DNA"/>
</dbReference>
<dbReference type="RefSeq" id="XP_006667259.1">
    <property type="nucleotide sequence ID" value="XM_006667196.1"/>
</dbReference>
<dbReference type="InParanoid" id="G3JCA8"/>
<proteinExistence type="predicted"/>
<keyword evidence="3" id="KW-1185">Reference proteome</keyword>
<dbReference type="AlphaFoldDB" id="G3JCA8"/>
<dbReference type="HOGENOM" id="CLU_2527378_0_0_1"/>
<evidence type="ECO:0000313" key="2">
    <source>
        <dbReference type="EMBL" id="EGX93773.1"/>
    </source>
</evidence>